<gene>
    <name evidence="2" type="ORF">BTMF_LOCUS14745</name>
</gene>
<dbReference type="AlphaFoldDB" id="A0A0R3R9Q9"/>
<feature type="compositionally biased region" description="Basic and acidic residues" evidence="1">
    <location>
        <begin position="11"/>
        <end position="22"/>
    </location>
</feature>
<reference evidence="2 3" key="2">
    <citation type="submission" date="2018-11" db="EMBL/GenBank/DDBJ databases">
        <authorList>
            <consortium name="Pathogen Informatics"/>
        </authorList>
    </citation>
    <scope>NUCLEOTIDE SEQUENCE [LARGE SCALE GENOMIC DNA]</scope>
</reference>
<evidence type="ECO:0000256" key="1">
    <source>
        <dbReference type="SAM" id="MobiDB-lite"/>
    </source>
</evidence>
<reference evidence="4" key="1">
    <citation type="submission" date="2017-02" db="UniProtKB">
        <authorList>
            <consortium name="WormBaseParasite"/>
        </authorList>
    </citation>
    <scope>IDENTIFICATION</scope>
</reference>
<feature type="region of interest" description="Disordered" evidence="1">
    <location>
        <begin position="1"/>
        <end position="94"/>
    </location>
</feature>
<protein>
    <submittedName>
        <fullName evidence="4">Calpastatin</fullName>
    </submittedName>
</protein>
<evidence type="ECO:0000313" key="2">
    <source>
        <dbReference type="EMBL" id="VDO50878.1"/>
    </source>
</evidence>
<keyword evidence="3" id="KW-1185">Reference proteome</keyword>
<evidence type="ECO:0000313" key="4">
    <source>
        <dbReference type="WBParaSite" id="BTMF_0001677201-mRNA-1"/>
    </source>
</evidence>
<feature type="compositionally biased region" description="Acidic residues" evidence="1">
    <location>
        <begin position="55"/>
        <end position="64"/>
    </location>
</feature>
<dbReference type="WBParaSite" id="BTMF_0001677201-mRNA-1">
    <property type="protein sequence ID" value="BTMF_0001677201-mRNA-1"/>
    <property type="gene ID" value="BTMF_0001677201"/>
</dbReference>
<accession>A0A0R3R9Q9</accession>
<organism evidence="4">
    <name type="scientific">Brugia timori</name>
    <dbReference type="NCBI Taxonomy" id="42155"/>
    <lineage>
        <taxon>Eukaryota</taxon>
        <taxon>Metazoa</taxon>
        <taxon>Ecdysozoa</taxon>
        <taxon>Nematoda</taxon>
        <taxon>Chromadorea</taxon>
        <taxon>Rhabditida</taxon>
        <taxon>Spirurina</taxon>
        <taxon>Spiruromorpha</taxon>
        <taxon>Filarioidea</taxon>
        <taxon>Onchocercidae</taxon>
        <taxon>Brugia</taxon>
    </lineage>
</organism>
<dbReference type="STRING" id="42155.A0A0R3R9Q9"/>
<proteinExistence type="predicted"/>
<dbReference type="EMBL" id="UZAG01021553">
    <property type="protein sequence ID" value="VDO50878.1"/>
    <property type="molecule type" value="Genomic_DNA"/>
</dbReference>
<name>A0A0R3R9Q9_9BILA</name>
<sequence length="94" mass="10560">KGNDAGYDFKQPSDKVEKDGKRPAGIYGKIQPEKNSQELTKITDNPPAIRPQSGEEGEAMEDDTFPVTKEKLDEAQTMQPYKKLALATSLRRRH</sequence>
<evidence type="ECO:0000313" key="3">
    <source>
        <dbReference type="Proteomes" id="UP000280834"/>
    </source>
</evidence>
<dbReference type="Proteomes" id="UP000280834">
    <property type="component" value="Unassembled WGS sequence"/>
</dbReference>